<keyword evidence="1" id="KW-0175">Coiled coil</keyword>
<organism evidence="3 4">
    <name type="scientific">Bicyclus anynana</name>
    <name type="common">Squinting bush brown butterfly</name>
    <dbReference type="NCBI Taxonomy" id="110368"/>
    <lineage>
        <taxon>Eukaryota</taxon>
        <taxon>Metazoa</taxon>
        <taxon>Ecdysozoa</taxon>
        <taxon>Arthropoda</taxon>
        <taxon>Hexapoda</taxon>
        <taxon>Insecta</taxon>
        <taxon>Pterygota</taxon>
        <taxon>Neoptera</taxon>
        <taxon>Endopterygota</taxon>
        <taxon>Lepidoptera</taxon>
        <taxon>Glossata</taxon>
        <taxon>Ditrysia</taxon>
        <taxon>Papilionoidea</taxon>
        <taxon>Nymphalidae</taxon>
        <taxon>Satyrinae</taxon>
        <taxon>Satyrini</taxon>
        <taxon>Mycalesina</taxon>
        <taxon>Bicyclus</taxon>
    </lineage>
</organism>
<dbReference type="GeneID" id="112054281"/>
<dbReference type="GO" id="GO:0008270">
    <property type="term" value="F:zinc ion binding"/>
    <property type="evidence" value="ECO:0007669"/>
    <property type="project" value="UniProtKB-KW"/>
</dbReference>
<dbReference type="InterPro" id="IPR004244">
    <property type="entry name" value="Transposase_22"/>
</dbReference>
<gene>
    <name evidence="4" type="primary">LOC112054281</name>
</gene>
<evidence type="ECO:0000259" key="2">
    <source>
        <dbReference type="Pfam" id="PF25298"/>
    </source>
</evidence>
<dbReference type="Proteomes" id="UP001652582">
    <property type="component" value="Chromosome 12"/>
</dbReference>
<dbReference type="InterPro" id="IPR057251">
    <property type="entry name" value="FP_C"/>
</dbReference>
<dbReference type="RefSeq" id="XP_023949754.2">
    <property type="nucleotide sequence ID" value="XM_024093986.2"/>
</dbReference>
<evidence type="ECO:0000313" key="4">
    <source>
        <dbReference type="RefSeq" id="XP_023949754.2"/>
    </source>
</evidence>
<dbReference type="AlphaFoldDB" id="A0A6J1NSI7"/>
<evidence type="ECO:0000256" key="1">
    <source>
        <dbReference type="SAM" id="Coils"/>
    </source>
</evidence>
<dbReference type="KEGG" id="bany:112054281"/>
<name>A0A6J1NSI7_BICAN</name>
<feature type="coiled-coil region" evidence="1">
    <location>
        <begin position="103"/>
        <end position="165"/>
    </location>
</feature>
<accession>A0A6J1NSI7</accession>
<sequence>MIFIWTYLQIFCHHGCVLHVIVPDPVKTILTLPFVFRLAKTVKKPLRVVPREIKGKKSQLSDSDSGASYDLTLNDVRQVVREELKALLDVFKTNLLSQFGSKLQEITNNVTQITDSISFMEQQHEELKKEIQLKIKNINSLENENKILQTNINDLNTRLSQLEQHSRANNVEIQCLPEHRNENLLSVVNQIAVTTKYNLKETDIHLCTRTSKIQKDSRRPRSVVVKFSCPRVRDEFLASLINFNKKAVKVGDKLNTSHVGLGGEPKPIYVAEHLSPNQRALHAAARIKAKELNYRFVWIKRGCIYMRKSDSTEYKFIRNMDTLANLK</sequence>
<protein>
    <submittedName>
        <fullName evidence="4">Uncharacterized protein LOC112054281</fullName>
    </submittedName>
</protein>
<reference evidence="4" key="1">
    <citation type="submission" date="2025-08" db="UniProtKB">
        <authorList>
            <consortium name="RefSeq"/>
        </authorList>
    </citation>
    <scope>IDENTIFICATION</scope>
</reference>
<proteinExistence type="predicted"/>
<evidence type="ECO:0000313" key="3">
    <source>
        <dbReference type="Proteomes" id="UP001652582"/>
    </source>
</evidence>
<feature type="domain" description="FP protein C-terminal" evidence="2">
    <location>
        <begin position="276"/>
        <end position="327"/>
    </location>
</feature>
<dbReference type="Pfam" id="PF25298">
    <property type="entry name" value="Baculo_FP_2nd"/>
    <property type="match status" value="1"/>
</dbReference>
<dbReference type="OrthoDB" id="8196581at2759"/>
<keyword evidence="3" id="KW-1185">Reference proteome</keyword>
<dbReference type="PANTHER" id="PTHR11505">
    <property type="entry name" value="L1 TRANSPOSABLE ELEMENT-RELATED"/>
    <property type="match status" value="1"/>
</dbReference>